<dbReference type="InterPro" id="IPR058647">
    <property type="entry name" value="BSH_CzcB-like"/>
</dbReference>
<dbReference type="SUPFAM" id="SSF111369">
    <property type="entry name" value="HlyD-like secretion proteins"/>
    <property type="match status" value="1"/>
</dbReference>
<evidence type="ECO:0000313" key="5">
    <source>
        <dbReference type="Proteomes" id="UP000294616"/>
    </source>
</evidence>
<feature type="signal peptide" evidence="2">
    <location>
        <begin position="1"/>
        <end position="18"/>
    </location>
</feature>
<protein>
    <submittedName>
        <fullName evidence="4">RND family efflux transporter MFP subunit</fullName>
    </submittedName>
</protein>
<dbReference type="Pfam" id="PF25973">
    <property type="entry name" value="BSH_CzcB"/>
    <property type="match status" value="1"/>
</dbReference>
<dbReference type="Proteomes" id="UP000294616">
    <property type="component" value="Unassembled WGS sequence"/>
</dbReference>
<feature type="domain" description="CzcB-like barrel-sandwich hybrid" evidence="3">
    <location>
        <begin position="68"/>
        <end position="187"/>
    </location>
</feature>
<dbReference type="GO" id="GO:0015562">
    <property type="term" value="F:efflux transmembrane transporter activity"/>
    <property type="evidence" value="ECO:0007669"/>
    <property type="project" value="TreeGrafter"/>
</dbReference>
<dbReference type="OrthoDB" id="9798190at2"/>
<dbReference type="Gene3D" id="2.40.420.20">
    <property type="match status" value="1"/>
</dbReference>
<dbReference type="RefSeq" id="WP_132220378.1">
    <property type="nucleotide sequence ID" value="NZ_SMGO01000001.1"/>
</dbReference>
<evidence type="ECO:0000256" key="1">
    <source>
        <dbReference type="ARBA" id="ARBA00009477"/>
    </source>
</evidence>
<dbReference type="Gene3D" id="2.40.50.100">
    <property type="match status" value="1"/>
</dbReference>
<feature type="chain" id="PRO_5020871788" evidence="2">
    <location>
        <begin position="19"/>
        <end position="355"/>
    </location>
</feature>
<organism evidence="4 5">
    <name type="scientific">Albibacterium bauzanense</name>
    <dbReference type="NCBI Taxonomy" id="653929"/>
    <lineage>
        <taxon>Bacteria</taxon>
        <taxon>Pseudomonadati</taxon>
        <taxon>Bacteroidota</taxon>
        <taxon>Sphingobacteriia</taxon>
        <taxon>Sphingobacteriales</taxon>
        <taxon>Sphingobacteriaceae</taxon>
        <taxon>Albibacterium</taxon>
    </lineage>
</organism>
<sequence>MKNILNQLSLFASLSLLIACGGTETNDGLNKEDIIPVKLIPLQQGENTNTIQASGVFTTEDEAVLSFKNGGIVQQITVNEGDHVNKGQLLAKLNMTEINTGVQQTDLALEKAERDYRRAQQLFTDSVATKEQLENAKTARDIAIQQNRAAQFNQNFSEIRASTNGYILKRFVNEGQTVGPGTPILQVNGAGNTDWKLKVGVSDQQWALLNIGDEALIESNLSIEKINGQVLRKSEGIDPSSGTFSVTLKINPGQNLNLASGAFARAIIYPSNKTTGWKIPYNALLDGNANQGFVFVTDDKKTAKKVKVTLGAISKDGVMVLSGLENYGYLIISGSAYLSDGSKINALSNQDSLKN</sequence>
<dbReference type="InterPro" id="IPR006143">
    <property type="entry name" value="RND_pump_MFP"/>
</dbReference>
<dbReference type="AlphaFoldDB" id="A0A4R1M1B2"/>
<gene>
    <name evidence="4" type="ORF">C8N28_0053</name>
</gene>
<dbReference type="EMBL" id="SMGO01000001">
    <property type="protein sequence ID" value="TCK84760.1"/>
    <property type="molecule type" value="Genomic_DNA"/>
</dbReference>
<dbReference type="GO" id="GO:1990281">
    <property type="term" value="C:efflux pump complex"/>
    <property type="evidence" value="ECO:0007669"/>
    <property type="project" value="TreeGrafter"/>
</dbReference>
<comment type="similarity">
    <text evidence="1">Belongs to the membrane fusion protein (MFP) (TC 8.A.1) family.</text>
</comment>
<keyword evidence="5" id="KW-1185">Reference proteome</keyword>
<dbReference type="PANTHER" id="PTHR30469">
    <property type="entry name" value="MULTIDRUG RESISTANCE PROTEIN MDTA"/>
    <property type="match status" value="1"/>
</dbReference>
<dbReference type="NCBIfam" id="TIGR01730">
    <property type="entry name" value="RND_mfp"/>
    <property type="match status" value="1"/>
</dbReference>
<dbReference type="PANTHER" id="PTHR30469:SF15">
    <property type="entry name" value="HLYD FAMILY OF SECRETION PROTEINS"/>
    <property type="match status" value="1"/>
</dbReference>
<reference evidence="4 5" key="1">
    <citation type="submission" date="2019-03" db="EMBL/GenBank/DDBJ databases">
        <title>Genomic Encyclopedia of Archaeal and Bacterial Type Strains, Phase II (KMG-II): from individual species to whole genera.</title>
        <authorList>
            <person name="Goeker M."/>
        </authorList>
    </citation>
    <scope>NUCLEOTIDE SEQUENCE [LARGE SCALE GENOMIC DNA]</scope>
    <source>
        <strain evidence="4 5">DSM 22554</strain>
    </source>
</reference>
<evidence type="ECO:0000313" key="4">
    <source>
        <dbReference type="EMBL" id="TCK84760.1"/>
    </source>
</evidence>
<comment type="caution">
    <text evidence="4">The sequence shown here is derived from an EMBL/GenBank/DDBJ whole genome shotgun (WGS) entry which is preliminary data.</text>
</comment>
<keyword evidence="2" id="KW-0732">Signal</keyword>
<evidence type="ECO:0000256" key="2">
    <source>
        <dbReference type="SAM" id="SignalP"/>
    </source>
</evidence>
<proteinExistence type="inferred from homology"/>
<dbReference type="Gene3D" id="2.40.30.170">
    <property type="match status" value="1"/>
</dbReference>
<accession>A0A4R1M1B2</accession>
<name>A0A4R1M1B2_9SPHI</name>
<dbReference type="PROSITE" id="PS51257">
    <property type="entry name" value="PROKAR_LIPOPROTEIN"/>
    <property type="match status" value="1"/>
</dbReference>
<evidence type="ECO:0000259" key="3">
    <source>
        <dbReference type="Pfam" id="PF25973"/>
    </source>
</evidence>